<feature type="compositionally biased region" description="Low complexity" evidence="1">
    <location>
        <begin position="172"/>
        <end position="181"/>
    </location>
</feature>
<dbReference type="Proteomes" id="UP000734854">
    <property type="component" value="Unassembled WGS sequence"/>
</dbReference>
<feature type="compositionally biased region" description="Low complexity" evidence="1">
    <location>
        <begin position="84"/>
        <end position="96"/>
    </location>
</feature>
<feature type="compositionally biased region" description="Low complexity" evidence="1">
    <location>
        <begin position="104"/>
        <end position="115"/>
    </location>
</feature>
<protein>
    <submittedName>
        <fullName evidence="3">Uncharacterized protein</fullName>
    </submittedName>
</protein>
<evidence type="ECO:0000256" key="2">
    <source>
        <dbReference type="SAM" id="SignalP"/>
    </source>
</evidence>
<dbReference type="AlphaFoldDB" id="A0A8J5HHJ8"/>
<evidence type="ECO:0000313" key="3">
    <source>
        <dbReference type="EMBL" id="KAG6527486.1"/>
    </source>
</evidence>
<feature type="region of interest" description="Disordered" evidence="1">
    <location>
        <begin position="172"/>
        <end position="192"/>
    </location>
</feature>
<feature type="chain" id="PRO_5035224915" evidence="2">
    <location>
        <begin position="27"/>
        <end position="192"/>
    </location>
</feature>
<reference evidence="3 4" key="1">
    <citation type="submission" date="2020-08" db="EMBL/GenBank/DDBJ databases">
        <title>Plant Genome Project.</title>
        <authorList>
            <person name="Zhang R.-G."/>
        </authorList>
    </citation>
    <scope>NUCLEOTIDE SEQUENCE [LARGE SCALE GENOMIC DNA]</scope>
    <source>
        <tissue evidence="3">Rhizome</tissue>
    </source>
</reference>
<dbReference type="PANTHER" id="PTHR34366:SF9">
    <property type="entry name" value="OS03G0304200 PROTEIN"/>
    <property type="match status" value="1"/>
</dbReference>
<accession>A0A8J5HHJ8</accession>
<proteinExistence type="predicted"/>
<sequence length="192" mass="20275">MAHSPAVNHVCYAIALLCTACYCCQGMCLCAVDLLFCIYELLIYDVNAAQDAIQIVANAALCFDNRMVINNCLMSMGINTNGSSGSNGTMSNSTTIEPKPHGKSNATTEKSNATTNSNATTMTLCSSPCYGQMMLTATCMDGILSSFPFYSPGLVQGVQAIVNMSCRGMANSTTNSTTNSTVSHLAEPGRRN</sequence>
<keyword evidence="2" id="KW-0732">Signal</keyword>
<organism evidence="3 4">
    <name type="scientific">Zingiber officinale</name>
    <name type="common">Ginger</name>
    <name type="synonym">Amomum zingiber</name>
    <dbReference type="NCBI Taxonomy" id="94328"/>
    <lineage>
        <taxon>Eukaryota</taxon>
        <taxon>Viridiplantae</taxon>
        <taxon>Streptophyta</taxon>
        <taxon>Embryophyta</taxon>
        <taxon>Tracheophyta</taxon>
        <taxon>Spermatophyta</taxon>
        <taxon>Magnoliopsida</taxon>
        <taxon>Liliopsida</taxon>
        <taxon>Zingiberales</taxon>
        <taxon>Zingiberaceae</taxon>
        <taxon>Zingiber</taxon>
    </lineage>
</organism>
<feature type="signal peptide" evidence="2">
    <location>
        <begin position="1"/>
        <end position="26"/>
    </location>
</feature>
<dbReference type="EMBL" id="JACMSC010000003">
    <property type="protein sequence ID" value="KAG6527486.1"/>
    <property type="molecule type" value="Genomic_DNA"/>
</dbReference>
<feature type="region of interest" description="Disordered" evidence="1">
    <location>
        <begin position="84"/>
        <end position="115"/>
    </location>
</feature>
<evidence type="ECO:0000256" key="1">
    <source>
        <dbReference type="SAM" id="MobiDB-lite"/>
    </source>
</evidence>
<dbReference type="PANTHER" id="PTHR34366">
    <property type="entry name" value="OS07G0289901 PROTEIN-RELATED"/>
    <property type="match status" value="1"/>
</dbReference>
<evidence type="ECO:0000313" key="4">
    <source>
        <dbReference type="Proteomes" id="UP000734854"/>
    </source>
</evidence>
<comment type="caution">
    <text evidence="3">The sequence shown here is derived from an EMBL/GenBank/DDBJ whole genome shotgun (WGS) entry which is preliminary data.</text>
</comment>
<gene>
    <name evidence="3" type="ORF">ZIOFF_009589</name>
</gene>
<name>A0A8J5HHJ8_ZINOF</name>
<keyword evidence="4" id="KW-1185">Reference proteome</keyword>